<comment type="caution">
    <text evidence="3">The sequence shown here is derived from an EMBL/GenBank/DDBJ whole genome shotgun (WGS) entry which is preliminary data.</text>
</comment>
<feature type="domain" description="Heparan-alpha-glucosaminide N-acetyltransferase catalytic" evidence="2">
    <location>
        <begin position="8"/>
        <end position="237"/>
    </location>
</feature>
<feature type="transmembrane region" description="Helical" evidence="1">
    <location>
        <begin position="224"/>
        <end position="246"/>
    </location>
</feature>
<evidence type="ECO:0000256" key="1">
    <source>
        <dbReference type="SAM" id="Phobius"/>
    </source>
</evidence>
<sequence>MDNLLKKRIVLLDEVRGFAIICMVVYHFFYDLIHAQILSIPFFDSGPMNFIRDVFAGLFMFISGISCLLSRNNIRRGVYCMGAALLVTGVSALSSPDMPIRFGILHLLGTCMILYGVLEPVLGKVKPLLGVILCALLFLFTWGAREGFVGIPSLLEIPIPDIFYQTEVFFPFGVLADGFVSGDYFPLFPWMFCFFAGSFFALWYRSRKIPEWAYNTHVPFFALAGKYTLWIYLLHQPVLFVILKLIEIIRP</sequence>
<feature type="transmembrane region" description="Helical" evidence="1">
    <location>
        <begin position="125"/>
        <end position="142"/>
    </location>
</feature>
<keyword evidence="1" id="KW-1133">Transmembrane helix</keyword>
<proteinExistence type="predicted"/>
<keyword evidence="4" id="KW-1185">Reference proteome</keyword>
<name>A0A926E5G3_9FIRM</name>
<evidence type="ECO:0000313" key="3">
    <source>
        <dbReference type="EMBL" id="MBC8560499.1"/>
    </source>
</evidence>
<dbReference type="EMBL" id="JACRSV010000003">
    <property type="protein sequence ID" value="MBC8560499.1"/>
    <property type="molecule type" value="Genomic_DNA"/>
</dbReference>
<feature type="transmembrane region" description="Helical" evidence="1">
    <location>
        <begin position="187"/>
        <end position="204"/>
    </location>
</feature>
<reference evidence="3" key="1">
    <citation type="submission" date="2020-08" db="EMBL/GenBank/DDBJ databases">
        <title>Genome public.</title>
        <authorList>
            <person name="Liu C."/>
            <person name="Sun Q."/>
        </authorList>
    </citation>
    <scope>NUCLEOTIDE SEQUENCE</scope>
    <source>
        <strain evidence="3">NSJ-33</strain>
    </source>
</reference>
<organism evidence="3 4">
    <name type="scientific">Fumia xinanensis</name>
    <dbReference type="NCBI Taxonomy" id="2763659"/>
    <lineage>
        <taxon>Bacteria</taxon>
        <taxon>Bacillati</taxon>
        <taxon>Bacillota</taxon>
        <taxon>Clostridia</taxon>
        <taxon>Eubacteriales</taxon>
        <taxon>Oscillospiraceae</taxon>
        <taxon>Fumia</taxon>
    </lineage>
</organism>
<feature type="transmembrane region" description="Helical" evidence="1">
    <location>
        <begin position="100"/>
        <end position="118"/>
    </location>
</feature>
<keyword evidence="1" id="KW-0472">Membrane</keyword>
<evidence type="ECO:0000259" key="2">
    <source>
        <dbReference type="Pfam" id="PF07786"/>
    </source>
</evidence>
<dbReference type="RefSeq" id="WP_249295486.1">
    <property type="nucleotide sequence ID" value="NZ_JACRSV010000003.1"/>
</dbReference>
<dbReference type="Proteomes" id="UP000610760">
    <property type="component" value="Unassembled WGS sequence"/>
</dbReference>
<evidence type="ECO:0000313" key="4">
    <source>
        <dbReference type="Proteomes" id="UP000610760"/>
    </source>
</evidence>
<protein>
    <submittedName>
        <fullName evidence="3">DUF1624 domain-containing protein</fullName>
    </submittedName>
</protein>
<feature type="transmembrane region" description="Helical" evidence="1">
    <location>
        <begin position="50"/>
        <end position="70"/>
    </location>
</feature>
<dbReference type="InterPro" id="IPR012429">
    <property type="entry name" value="HGSNAT_cat"/>
</dbReference>
<dbReference type="AlphaFoldDB" id="A0A926E5G3"/>
<feature type="transmembrane region" description="Helical" evidence="1">
    <location>
        <begin position="77"/>
        <end position="94"/>
    </location>
</feature>
<gene>
    <name evidence="3" type="ORF">H8710_10535</name>
</gene>
<accession>A0A926E5G3</accession>
<keyword evidence="1" id="KW-0812">Transmembrane</keyword>
<dbReference type="Pfam" id="PF07786">
    <property type="entry name" value="HGSNAT_cat"/>
    <property type="match status" value="1"/>
</dbReference>
<feature type="transmembrane region" description="Helical" evidence="1">
    <location>
        <begin position="9"/>
        <end position="30"/>
    </location>
</feature>